<gene>
    <name evidence="2" type="ORF">B0I35DRAFT_446607</name>
</gene>
<dbReference type="EMBL" id="JAGPNK010000032">
    <property type="protein sequence ID" value="KAH7303552.1"/>
    <property type="molecule type" value="Genomic_DNA"/>
</dbReference>
<reference evidence="2" key="1">
    <citation type="journal article" date="2021" name="Nat. Commun.">
        <title>Genetic determinants of endophytism in the Arabidopsis root mycobiome.</title>
        <authorList>
            <person name="Mesny F."/>
            <person name="Miyauchi S."/>
            <person name="Thiergart T."/>
            <person name="Pickel B."/>
            <person name="Atanasova L."/>
            <person name="Karlsson M."/>
            <person name="Huettel B."/>
            <person name="Barry K.W."/>
            <person name="Haridas S."/>
            <person name="Chen C."/>
            <person name="Bauer D."/>
            <person name="Andreopoulos W."/>
            <person name="Pangilinan J."/>
            <person name="LaButti K."/>
            <person name="Riley R."/>
            <person name="Lipzen A."/>
            <person name="Clum A."/>
            <person name="Drula E."/>
            <person name="Henrissat B."/>
            <person name="Kohler A."/>
            <person name="Grigoriev I.V."/>
            <person name="Martin F.M."/>
            <person name="Hacquard S."/>
        </authorList>
    </citation>
    <scope>NUCLEOTIDE SEQUENCE</scope>
    <source>
        <strain evidence="2">MPI-CAGE-CH-0235</strain>
    </source>
</reference>
<comment type="caution">
    <text evidence="2">The sequence shown here is derived from an EMBL/GenBank/DDBJ whole genome shotgun (WGS) entry which is preliminary data.</text>
</comment>
<keyword evidence="3" id="KW-1185">Reference proteome</keyword>
<feature type="chain" id="PRO_5035474391" description="Cyanovirin-N domain-containing protein" evidence="1">
    <location>
        <begin position="18"/>
        <end position="210"/>
    </location>
</feature>
<evidence type="ECO:0000256" key="1">
    <source>
        <dbReference type="SAM" id="SignalP"/>
    </source>
</evidence>
<dbReference type="Proteomes" id="UP000813444">
    <property type="component" value="Unassembled WGS sequence"/>
</dbReference>
<evidence type="ECO:0008006" key="4">
    <source>
        <dbReference type="Google" id="ProtNLM"/>
    </source>
</evidence>
<keyword evidence="1" id="KW-0732">Signal</keyword>
<dbReference type="AlphaFoldDB" id="A0A8K0S8P0"/>
<name>A0A8K0S8P0_9HYPO</name>
<accession>A0A8K0S8P0</accession>
<sequence length="210" mass="22844">MIAAKFLLVAMAACIEASPVVSTPVASALEPATTDWKPVPFPSELNLAGIDIDALKESANWNETQVKAFEEAVSLANTSSKPAKDVVSTLSGPCDQGDCPDYSKPFDTVWTLTSYDGYVYSNTALRIGDCGECLRHVLGSNGGHEGGCWDFRSCGRDQLICVDPGNRRAHRTWKGYVKTCYSMEAVWLGSCGLIEGREILRIVREVPCTW</sequence>
<proteinExistence type="predicted"/>
<organism evidence="2 3">
    <name type="scientific">Stachybotrys elegans</name>
    <dbReference type="NCBI Taxonomy" id="80388"/>
    <lineage>
        <taxon>Eukaryota</taxon>
        <taxon>Fungi</taxon>
        <taxon>Dikarya</taxon>
        <taxon>Ascomycota</taxon>
        <taxon>Pezizomycotina</taxon>
        <taxon>Sordariomycetes</taxon>
        <taxon>Hypocreomycetidae</taxon>
        <taxon>Hypocreales</taxon>
        <taxon>Stachybotryaceae</taxon>
        <taxon>Stachybotrys</taxon>
    </lineage>
</organism>
<protein>
    <recommendedName>
        <fullName evidence="4">Cyanovirin-N domain-containing protein</fullName>
    </recommendedName>
</protein>
<evidence type="ECO:0000313" key="3">
    <source>
        <dbReference type="Proteomes" id="UP000813444"/>
    </source>
</evidence>
<evidence type="ECO:0000313" key="2">
    <source>
        <dbReference type="EMBL" id="KAH7303552.1"/>
    </source>
</evidence>
<feature type="signal peptide" evidence="1">
    <location>
        <begin position="1"/>
        <end position="17"/>
    </location>
</feature>
<dbReference type="OrthoDB" id="4789881at2759"/>